<keyword evidence="4" id="KW-0648">Protein biosynthesis</keyword>
<dbReference type="EMBL" id="JARQGV010000004">
    <property type="protein sequence ID" value="MDT2253886.1"/>
    <property type="molecule type" value="Genomic_DNA"/>
</dbReference>
<evidence type="ECO:0000256" key="5">
    <source>
        <dbReference type="ARBA" id="ARBA00023146"/>
    </source>
</evidence>
<dbReference type="Pfam" id="PF00579">
    <property type="entry name" value="tRNA-synt_1b"/>
    <property type="match status" value="1"/>
</dbReference>
<dbReference type="RefSeq" id="WP_250645406.1">
    <property type="nucleotide sequence ID" value="NZ_JAMDMD010000074.1"/>
</dbReference>
<dbReference type="GO" id="GO:0004830">
    <property type="term" value="F:tryptophan-tRNA ligase activity"/>
    <property type="evidence" value="ECO:0007669"/>
    <property type="project" value="TreeGrafter"/>
</dbReference>
<evidence type="ECO:0000256" key="2">
    <source>
        <dbReference type="ARBA" id="ARBA00022741"/>
    </source>
</evidence>
<dbReference type="GO" id="GO:0006436">
    <property type="term" value="P:tryptophanyl-tRNA aminoacylation"/>
    <property type="evidence" value="ECO:0007669"/>
    <property type="project" value="TreeGrafter"/>
</dbReference>
<dbReference type="InterPro" id="IPR014729">
    <property type="entry name" value="Rossmann-like_a/b/a_fold"/>
</dbReference>
<protein>
    <submittedName>
        <fullName evidence="6">Uncharacterized protein</fullName>
    </submittedName>
</protein>
<dbReference type="PANTHER" id="PTHR43766:SF1">
    <property type="entry name" value="TRYPTOPHAN--TRNA LIGASE, MITOCHONDRIAL"/>
    <property type="match status" value="1"/>
</dbReference>
<sequence>MHPDQSAIIVQSLVLEIAELKVFYSMFVTVSALSHNLTVKIESKDKGYQDMYYGFLGYPVSQAADITVFKATVVPVKKPRLKGGFPGKNRVYTL</sequence>
<dbReference type="InterPro" id="IPR050203">
    <property type="entry name" value="Trp-tRNA_synthetase"/>
</dbReference>
<keyword evidence="1" id="KW-0436">Ligase</keyword>
<dbReference type="InterPro" id="IPR002305">
    <property type="entry name" value="aa-tRNA-synth_Ic"/>
</dbReference>
<evidence type="ECO:0000256" key="3">
    <source>
        <dbReference type="ARBA" id="ARBA00022840"/>
    </source>
</evidence>
<organism evidence="6 7">
    <name type="scientific">Paenibacillus larvae</name>
    <dbReference type="NCBI Taxonomy" id="1464"/>
    <lineage>
        <taxon>Bacteria</taxon>
        <taxon>Bacillati</taxon>
        <taxon>Bacillota</taxon>
        <taxon>Bacilli</taxon>
        <taxon>Bacillales</taxon>
        <taxon>Paenibacillaceae</taxon>
        <taxon>Paenibacillus</taxon>
    </lineage>
</organism>
<reference evidence="6" key="1">
    <citation type="journal article" date="2023" name="J. Vet. Diagn. Invest.">
        <title>Oxytetracycline-resistant Paenibacillus larvae identified in commercial beekeeping operations in Saskatchewan using pooled honey sampling.</title>
        <authorList>
            <person name="Obshta O."/>
            <person name="Zabrodski M.W."/>
            <person name="Soomro T."/>
            <person name="Wilson G."/>
            <person name="Masood F."/>
            <person name="Thebeau J."/>
            <person name="Silva M.C.B."/>
            <person name="Biganski S."/>
            <person name="Kozii I.V."/>
            <person name="Koziy R.V."/>
            <person name="Raza M.F."/>
            <person name="Jose M.S."/>
            <person name="Simko E."/>
            <person name="Wood S.C."/>
        </authorList>
    </citation>
    <scope>NUCLEOTIDE SEQUENCE</scope>
    <source>
        <strain evidence="6">PL001</strain>
    </source>
</reference>
<accession>A0AAP5JY14</accession>
<name>A0AAP5JY14_9BACL</name>
<evidence type="ECO:0000256" key="4">
    <source>
        <dbReference type="ARBA" id="ARBA00022917"/>
    </source>
</evidence>
<dbReference type="AlphaFoldDB" id="A0AAP5JY14"/>
<dbReference type="SUPFAM" id="SSF52374">
    <property type="entry name" value="Nucleotidylyl transferase"/>
    <property type="match status" value="1"/>
</dbReference>
<dbReference type="Gene3D" id="3.40.50.620">
    <property type="entry name" value="HUPs"/>
    <property type="match status" value="1"/>
</dbReference>
<dbReference type="PANTHER" id="PTHR43766">
    <property type="entry name" value="TRYPTOPHAN--TRNA LIGASE, MITOCHONDRIAL"/>
    <property type="match status" value="1"/>
</dbReference>
<evidence type="ECO:0000313" key="6">
    <source>
        <dbReference type="EMBL" id="MDT2253886.1"/>
    </source>
</evidence>
<proteinExistence type="predicted"/>
<dbReference type="GO" id="GO:0005524">
    <property type="term" value="F:ATP binding"/>
    <property type="evidence" value="ECO:0007669"/>
    <property type="project" value="UniProtKB-KW"/>
</dbReference>
<keyword evidence="3" id="KW-0067">ATP-binding</keyword>
<comment type="caution">
    <text evidence="6">The sequence shown here is derived from an EMBL/GenBank/DDBJ whole genome shotgun (WGS) entry which is preliminary data.</text>
</comment>
<gene>
    <name evidence="6" type="ORF">P7H09_22385</name>
</gene>
<dbReference type="Proteomes" id="UP001259239">
    <property type="component" value="Unassembled WGS sequence"/>
</dbReference>
<reference evidence="6" key="2">
    <citation type="submission" date="2023-03" db="EMBL/GenBank/DDBJ databases">
        <authorList>
            <person name="Obshta O."/>
            <person name="Zabrodski M.W."/>
            <person name="Soomro T."/>
            <person name="Wilson G."/>
            <person name="Masood F."/>
            <person name="Thebeau J."/>
            <person name="Bezerra Da Silva M.C."/>
            <person name="Raza F."/>
            <person name="Biganski S."/>
            <person name="Jose M."/>
            <person name="Camilli M."/>
            <person name="Kozii I.V."/>
            <person name="Kozii R.V."/>
            <person name="Simko E."/>
            <person name="Wood S.C."/>
        </authorList>
    </citation>
    <scope>NUCLEOTIDE SEQUENCE</scope>
    <source>
        <strain evidence="6">PL001</strain>
    </source>
</reference>
<evidence type="ECO:0000256" key="1">
    <source>
        <dbReference type="ARBA" id="ARBA00022598"/>
    </source>
</evidence>
<evidence type="ECO:0000313" key="7">
    <source>
        <dbReference type="Proteomes" id="UP001259239"/>
    </source>
</evidence>
<keyword evidence="2" id="KW-0547">Nucleotide-binding</keyword>
<keyword evidence="5" id="KW-0030">Aminoacyl-tRNA synthetase</keyword>